<sequence>MLSKQNHKIRSRKFQNFMIFFARVGAKWRAFSTKKSFWGILTQKFGTDKNQK</sequence>
<protein>
    <submittedName>
        <fullName evidence="1">Uncharacterized protein</fullName>
    </submittedName>
</protein>
<gene>
    <name evidence="1" type="ORF">CAMRE0001_2479</name>
</gene>
<accession>B9D1X2</accession>
<dbReference type="EMBL" id="ACFU01000010">
    <property type="protein sequence ID" value="EEF14062.1"/>
    <property type="molecule type" value="Genomic_DNA"/>
</dbReference>
<keyword evidence="2" id="KW-1185">Reference proteome</keyword>
<evidence type="ECO:0000313" key="2">
    <source>
        <dbReference type="Proteomes" id="UP000003082"/>
    </source>
</evidence>
<comment type="caution">
    <text evidence="1">The sequence shown here is derived from an EMBL/GenBank/DDBJ whole genome shotgun (WGS) entry which is preliminary data.</text>
</comment>
<name>B9D1X2_CAMRE</name>
<evidence type="ECO:0000313" key="1">
    <source>
        <dbReference type="EMBL" id="EEF14062.1"/>
    </source>
</evidence>
<organism evidence="1 2">
    <name type="scientific">Campylobacter rectus RM3267</name>
    <dbReference type="NCBI Taxonomy" id="553218"/>
    <lineage>
        <taxon>Bacteria</taxon>
        <taxon>Pseudomonadati</taxon>
        <taxon>Campylobacterota</taxon>
        <taxon>Epsilonproteobacteria</taxon>
        <taxon>Campylobacterales</taxon>
        <taxon>Campylobacteraceae</taxon>
        <taxon>Campylobacter</taxon>
    </lineage>
</organism>
<proteinExistence type="predicted"/>
<dbReference type="AlphaFoldDB" id="B9D1X2"/>
<dbReference type="Proteomes" id="UP000003082">
    <property type="component" value="Unassembled WGS sequence"/>
</dbReference>
<reference evidence="1 2" key="1">
    <citation type="submission" date="2008-08" db="EMBL/GenBank/DDBJ databases">
        <authorList>
            <person name="Madupu R."/>
            <person name="Durkin A.S."/>
            <person name="Torralba M."/>
            <person name="Methe B."/>
            <person name="Sutton G.G."/>
            <person name="Strausberg R.L."/>
            <person name="Nelson K.E."/>
        </authorList>
    </citation>
    <scope>NUCLEOTIDE SEQUENCE [LARGE SCALE GENOMIC DNA]</scope>
    <source>
        <strain evidence="1 2">RM3267</strain>
    </source>
</reference>
<dbReference type="STRING" id="553218.CAMRE0001_2479"/>